<feature type="compositionally biased region" description="Polar residues" evidence="1">
    <location>
        <begin position="389"/>
        <end position="400"/>
    </location>
</feature>
<proteinExistence type="predicted"/>
<feature type="compositionally biased region" description="Low complexity" evidence="1">
    <location>
        <begin position="187"/>
        <end position="201"/>
    </location>
</feature>
<name>A0A8C5B994_GADMO</name>
<evidence type="ECO:0000313" key="2">
    <source>
        <dbReference type="Ensembl" id="ENSGMOP00000043012.1"/>
    </source>
</evidence>
<feature type="region of interest" description="Disordered" evidence="1">
    <location>
        <begin position="187"/>
        <end position="209"/>
    </location>
</feature>
<reference evidence="2" key="2">
    <citation type="submission" date="2025-09" db="UniProtKB">
        <authorList>
            <consortium name="Ensembl"/>
        </authorList>
    </citation>
    <scope>IDENTIFICATION</scope>
</reference>
<evidence type="ECO:0000256" key="1">
    <source>
        <dbReference type="SAM" id="MobiDB-lite"/>
    </source>
</evidence>
<protein>
    <submittedName>
        <fullName evidence="2">Uncharacterized protein</fullName>
    </submittedName>
</protein>
<feature type="region of interest" description="Disordered" evidence="1">
    <location>
        <begin position="367"/>
        <end position="437"/>
    </location>
</feature>
<dbReference type="Ensembl" id="ENSGMOT00000058198.1">
    <property type="protein sequence ID" value="ENSGMOP00000043012.1"/>
    <property type="gene ID" value="ENSGMOG00000033853.1"/>
</dbReference>
<accession>A0A8C5B994</accession>
<sequence>MPVAMRKRSWEEHVTHRSGLPYSFDDLDLVCCRSAGPGPGDGSKHGRQVRCASMPECHHHRPAPDGIPRGSDSQTDGRGEPSEPPGATLTYSAEPESDAVPPNTERQEEIFPASHAGMNCSLSSGEACRLSDPAEDSDGWLQANRVTEQTVTDAAEEECSAAGTERRNVDAVDKVKGLDLPATLVAESQAAPSPPAASEGPAVEEVDPSSDSLAFHHSVLALRDVGIAEMDQNREEDRVRAVIRPPQHTMRDGSPRRPGSCVGFLVQGFRVFSFLLSPSLKDEGATKAVLGSQAECRVDFCAPRCSLEALCQVGTIDDVEERRLCFKDCVDACVFVLGLQRDSSRLDSMVLLLMKLDQLDKEIDNALSATSSMDSTPTPRRRNLDMDPGSQTGNPSQETLLSAAPSKPHLGAKPKTSVSTVLPSRPALHQTPHISLQ</sequence>
<feature type="region of interest" description="Disordered" evidence="1">
    <location>
        <begin position="56"/>
        <end position="105"/>
    </location>
</feature>
<evidence type="ECO:0000313" key="3">
    <source>
        <dbReference type="Proteomes" id="UP000694546"/>
    </source>
</evidence>
<feature type="compositionally biased region" description="Polar residues" evidence="1">
    <location>
        <begin position="367"/>
        <end position="378"/>
    </location>
</feature>
<keyword evidence="3" id="KW-1185">Reference proteome</keyword>
<reference evidence="2" key="1">
    <citation type="submission" date="2025-08" db="UniProtKB">
        <authorList>
            <consortium name="Ensembl"/>
        </authorList>
    </citation>
    <scope>IDENTIFICATION</scope>
</reference>
<dbReference type="GeneTree" id="ENSGT00940000173544"/>
<dbReference type="Proteomes" id="UP000694546">
    <property type="component" value="Chromosome 3"/>
</dbReference>
<dbReference type="AlphaFoldDB" id="A0A8C5B994"/>
<organism evidence="2 3">
    <name type="scientific">Gadus morhua</name>
    <name type="common">Atlantic cod</name>
    <dbReference type="NCBI Taxonomy" id="8049"/>
    <lineage>
        <taxon>Eukaryota</taxon>
        <taxon>Metazoa</taxon>
        <taxon>Chordata</taxon>
        <taxon>Craniata</taxon>
        <taxon>Vertebrata</taxon>
        <taxon>Euteleostomi</taxon>
        <taxon>Actinopterygii</taxon>
        <taxon>Neopterygii</taxon>
        <taxon>Teleostei</taxon>
        <taxon>Neoteleostei</taxon>
        <taxon>Acanthomorphata</taxon>
        <taxon>Zeiogadaria</taxon>
        <taxon>Gadariae</taxon>
        <taxon>Gadiformes</taxon>
        <taxon>Gadoidei</taxon>
        <taxon>Gadidae</taxon>
        <taxon>Gadus</taxon>
    </lineage>
</organism>